<gene>
    <name evidence="1" type="ORF">SAMN02910315_00493</name>
</gene>
<protein>
    <submittedName>
        <fullName evidence="1">Uncharacterized protein</fullName>
    </submittedName>
</protein>
<accession>A0A1G5VB13</accession>
<organism evidence="1 2">
    <name type="scientific">Methanobrevibacter millerae</name>
    <dbReference type="NCBI Taxonomy" id="230361"/>
    <lineage>
        <taxon>Archaea</taxon>
        <taxon>Methanobacteriati</taxon>
        <taxon>Methanobacteriota</taxon>
        <taxon>Methanomada group</taxon>
        <taxon>Methanobacteria</taxon>
        <taxon>Methanobacteriales</taxon>
        <taxon>Methanobacteriaceae</taxon>
        <taxon>Methanobrevibacter</taxon>
    </lineage>
</organism>
<dbReference type="RefSeq" id="WP_149731132.1">
    <property type="nucleotide sequence ID" value="NZ_FMXB01000003.1"/>
</dbReference>
<proteinExistence type="predicted"/>
<evidence type="ECO:0000313" key="1">
    <source>
        <dbReference type="EMBL" id="SDA43004.1"/>
    </source>
</evidence>
<name>A0A1G5VB13_9EURY</name>
<dbReference type="OrthoDB" id="82128at2157"/>
<dbReference type="EMBL" id="FMXB01000003">
    <property type="protein sequence ID" value="SDA43004.1"/>
    <property type="molecule type" value="Genomic_DNA"/>
</dbReference>
<keyword evidence="2" id="KW-1185">Reference proteome</keyword>
<sequence>MFKEIFGNCPQVKVIDYMISTPFSQHTKQQIAVGAEISRSTLNNFIDELVDIEIITCKNSKFSLNSKSNIVKGLMAISEEFVEIEYQKQIKLPDEISDELTIEEEELYLSESAPNVNLDALEQEINIKENYTFSSINTNKLINFEFMLMDEK</sequence>
<evidence type="ECO:0000313" key="2">
    <source>
        <dbReference type="Proteomes" id="UP000323439"/>
    </source>
</evidence>
<dbReference type="Proteomes" id="UP000323439">
    <property type="component" value="Unassembled WGS sequence"/>
</dbReference>
<dbReference type="AlphaFoldDB" id="A0A1G5VB13"/>
<reference evidence="1 2" key="1">
    <citation type="submission" date="2016-10" db="EMBL/GenBank/DDBJ databases">
        <authorList>
            <person name="Varghese N."/>
            <person name="Submissions S."/>
        </authorList>
    </citation>
    <scope>NUCLEOTIDE SEQUENCE [LARGE SCALE GENOMIC DNA]</scope>
    <source>
        <strain evidence="1 2">DSM 16643</strain>
    </source>
</reference>